<dbReference type="AlphaFoldDB" id="A0A9D1D8G1"/>
<evidence type="ECO:0000313" key="5">
    <source>
        <dbReference type="Proteomes" id="UP000824258"/>
    </source>
</evidence>
<evidence type="ECO:0000256" key="1">
    <source>
        <dbReference type="SAM" id="Coils"/>
    </source>
</evidence>
<dbReference type="InterPro" id="IPR025827">
    <property type="entry name" value="Zn_ribbon_recom_dom"/>
</dbReference>
<evidence type="ECO:0000259" key="2">
    <source>
        <dbReference type="PROSITE" id="PS51736"/>
    </source>
</evidence>
<dbReference type="PROSITE" id="PS51737">
    <property type="entry name" value="RECOMBINASE_DNA_BIND"/>
    <property type="match status" value="1"/>
</dbReference>
<dbReference type="InterPro" id="IPR006119">
    <property type="entry name" value="Resolv_N"/>
</dbReference>
<dbReference type="PANTHER" id="PTHR30461:SF23">
    <property type="entry name" value="DNA RECOMBINASE-RELATED"/>
    <property type="match status" value="1"/>
</dbReference>
<dbReference type="EMBL" id="DVGD01000167">
    <property type="protein sequence ID" value="HIR09819.1"/>
    <property type="molecule type" value="Genomic_DNA"/>
</dbReference>
<gene>
    <name evidence="4" type="ORF">IAA70_05385</name>
</gene>
<accession>A0A9D1D8G1</accession>
<feature type="domain" description="Recombinase" evidence="3">
    <location>
        <begin position="174"/>
        <end position="300"/>
    </location>
</feature>
<dbReference type="Pfam" id="PF00239">
    <property type="entry name" value="Resolvase"/>
    <property type="match status" value="1"/>
</dbReference>
<evidence type="ECO:0000259" key="3">
    <source>
        <dbReference type="PROSITE" id="PS51737"/>
    </source>
</evidence>
<organism evidence="4 5">
    <name type="scientific">Candidatus Avoscillospira stercoripullorum</name>
    <dbReference type="NCBI Taxonomy" id="2840709"/>
    <lineage>
        <taxon>Bacteria</taxon>
        <taxon>Bacillati</taxon>
        <taxon>Bacillota</taxon>
        <taxon>Clostridia</taxon>
        <taxon>Eubacteriales</taxon>
        <taxon>Oscillospiraceae</taxon>
        <taxon>Oscillospiraceae incertae sedis</taxon>
        <taxon>Candidatus Avoscillospira</taxon>
    </lineage>
</organism>
<comment type="caution">
    <text evidence="4">The sequence shown here is derived from an EMBL/GenBank/DDBJ whole genome shotgun (WGS) entry which is preliminary data.</text>
</comment>
<reference evidence="4" key="1">
    <citation type="submission" date="2020-10" db="EMBL/GenBank/DDBJ databases">
        <authorList>
            <person name="Gilroy R."/>
        </authorList>
    </citation>
    <scope>NUCLEOTIDE SEQUENCE</scope>
    <source>
        <strain evidence="4">ChiHjej9B8-7071</strain>
    </source>
</reference>
<protein>
    <submittedName>
        <fullName evidence="4">Recombinase family protein</fullName>
    </submittedName>
</protein>
<reference evidence="4" key="2">
    <citation type="journal article" date="2021" name="PeerJ">
        <title>Extensive microbial diversity within the chicken gut microbiome revealed by metagenomics and culture.</title>
        <authorList>
            <person name="Gilroy R."/>
            <person name="Ravi A."/>
            <person name="Getino M."/>
            <person name="Pursley I."/>
            <person name="Horton D.L."/>
            <person name="Alikhan N.F."/>
            <person name="Baker D."/>
            <person name="Gharbi K."/>
            <person name="Hall N."/>
            <person name="Watson M."/>
            <person name="Adriaenssens E.M."/>
            <person name="Foster-Nyarko E."/>
            <person name="Jarju S."/>
            <person name="Secka A."/>
            <person name="Antonio M."/>
            <person name="Oren A."/>
            <person name="Chaudhuri R.R."/>
            <person name="La Ragione R."/>
            <person name="Hildebrand F."/>
            <person name="Pallen M.J."/>
        </authorList>
    </citation>
    <scope>NUCLEOTIDE SEQUENCE</scope>
    <source>
        <strain evidence="4">ChiHjej9B8-7071</strain>
    </source>
</reference>
<dbReference type="GO" id="GO:0003677">
    <property type="term" value="F:DNA binding"/>
    <property type="evidence" value="ECO:0007669"/>
    <property type="project" value="InterPro"/>
</dbReference>
<dbReference type="PANTHER" id="PTHR30461">
    <property type="entry name" value="DNA-INVERTASE FROM LAMBDOID PROPHAGE"/>
    <property type="match status" value="1"/>
</dbReference>
<dbReference type="PROSITE" id="PS51736">
    <property type="entry name" value="RECOMBINASES_3"/>
    <property type="match status" value="1"/>
</dbReference>
<dbReference type="InterPro" id="IPR011109">
    <property type="entry name" value="DNA_bind_recombinase_dom"/>
</dbReference>
<name>A0A9D1D8G1_9FIRM</name>
<evidence type="ECO:0000313" key="4">
    <source>
        <dbReference type="EMBL" id="HIR09819.1"/>
    </source>
</evidence>
<sequence>MAEVQVIPPKAARPDTLRVAAYCRVSSDSADQLHSYAAQIRAYTQAINAHDGWNLVDIYADEGLTGTRMDKREDFNRLMADCRKGKIDKIVVKSISRFARNTRDCLATLRELSSLGVTVKFEKENIDTGTLTSELMVSVSASLAQEESISISKNQRMSYQRRMERGEFITCSAPFGYQIVDGKNLTIVEDQAKIVKWIFAAYLRGYSSEWIAQELSENGPAPLHGGQKWHQQTIRKILTNEKYIGDALCQKTYTTNTFPYRRKDNHGEADQYYVEHTHPAIIGYEDFQKVQELLKRRAERQSIPHDQTPLARKIICGQCGTLYMRRISKAGYVSWVCRKHDRKAADCPNGRISEDSIHAAFLRMYRKLRTHDGIVLSPVLRQMDTLSDALHRGNPAMLAVNTAIATASEQSYHLTKLHTAGLLDKAALSAKQAELNAKLTELRRERRKLLCNEDIDEQVDAIRLTIDTIRNGPETLSSFDEILFTKLVERIVVDTQSTIRFQLYGGFEFQETLEA</sequence>
<keyword evidence="1" id="KW-0175">Coiled coil</keyword>
<dbReference type="GO" id="GO:0000150">
    <property type="term" value="F:DNA strand exchange activity"/>
    <property type="evidence" value="ECO:0007669"/>
    <property type="project" value="InterPro"/>
</dbReference>
<feature type="domain" description="Resolvase/invertase-type recombinase catalytic" evidence="2">
    <location>
        <begin position="18"/>
        <end position="166"/>
    </location>
</feature>
<dbReference type="Gene3D" id="3.90.1750.20">
    <property type="entry name" value="Putative Large Serine Recombinase, Chain B, Domain 2"/>
    <property type="match status" value="1"/>
</dbReference>
<dbReference type="InterPro" id="IPR050639">
    <property type="entry name" value="SSR_resolvase"/>
</dbReference>
<feature type="coiled-coil region" evidence="1">
    <location>
        <begin position="425"/>
        <end position="452"/>
    </location>
</feature>
<dbReference type="Pfam" id="PF13408">
    <property type="entry name" value="Zn_ribbon_recom"/>
    <property type="match status" value="1"/>
</dbReference>
<dbReference type="Gene3D" id="3.40.50.1390">
    <property type="entry name" value="Resolvase, N-terminal catalytic domain"/>
    <property type="match status" value="1"/>
</dbReference>
<dbReference type="SMART" id="SM00857">
    <property type="entry name" value="Resolvase"/>
    <property type="match status" value="1"/>
</dbReference>
<dbReference type="Proteomes" id="UP000824258">
    <property type="component" value="Unassembled WGS sequence"/>
</dbReference>
<dbReference type="CDD" id="cd00338">
    <property type="entry name" value="Ser_Recombinase"/>
    <property type="match status" value="1"/>
</dbReference>
<dbReference type="SUPFAM" id="SSF53041">
    <property type="entry name" value="Resolvase-like"/>
    <property type="match status" value="1"/>
</dbReference>
<proteinExistence type="predicted"/>
<dbReference type="Pfam" id="PF07508">
    <property type="entry name" value="Recombinase"/>
    <property type="match status" value="1"/>
</dbReference>
<dbReference type="InterPro" id="IPR038109">
    <property type="entry name" value="DNA_bind_recomb_sf"/>
</dbReference>
<dbReference type="InterPro" id="IPR036162">
    <property type="entry name" value="Resolvase-like_N_sf"/>
</dbReference>